<evidence type="ECO:0000313" key="1">
    <source>
        <dbReference type="EMBL" id="PHM58733.1"/>
    </source>
</evidence>
<organism evidence="1 2">
    <name type="scientific">Xenorhabdus stockiae</name>
    <dbReference type="NCBI Taxonomy" id="351614"/>
    <lineage>
        <taxon>Bacteria</taxon>
        <taxon>Pseudomonadati</taxon>
        <taxon>Pseudomonadota</taxon>
        <taxon>Gammaproteobacteria</taxon>
        <taxon>Enterobacterales</taxon>
        <taxon>Morganellaceae</taxon>
        <taxon>Xenorhabdus</taxon>
    </lineage>
</organism>
<keyword evidence="2" id="KW-1185">Reference proteome</keyword>
<name>A0A2D0K5S4_9GAMM</name>
<dbReference type="RefSeq" id="WP_099126267.1">
    <property type="nucleotide sequence ID" value="NZ_CAWNRH010000178.1"/>
</dbReference>
<dbReference type="AlphaFoldDB" id="A0A2D0K5S4"/>
<comment type="caution">
    <text evidence="1">The sequence shown here is derived from an EMBL/GenBank/DDBJ whole genome shotgun (WGS) entry which is preliminary data.</text>
</comment>
<evidence type="ECO:0000313" key="2">
    <source>
        <dbReference type="Proteomes" id="UP000222366"/>
    </source>
</evidence>
<reference evidence="1 2" key="1">
    <citation type="journal article" date="2017" name="Nat. Microbiol.">
        <title>Natural product diversity associated with the nematode symbionts Photorhabdus and Xenorhabdus.</title>
        <authorList>
            <person name="Tobias N.J."/>
            <person name="Wolff H."/>
            <person name="Djahanschiri B."/>
            <person name="Grundmann F."/>
            <person name="Kronenwerth M."/>
            <person name="Shi Y.M."/>
            <person name="Simonyi S."/>
            <person name="Grun P."/>
            <person name="Shapiro-Ilan D."/>
            <person name="Pidot S.J."/>
            <person name="Stinear T.P."/>
            <person name="Ebersberger I."/>
            <person name="Bode H.B."/>
        </authorList>
    </citation>
    <scope>NUCLEOTIDE SEQUENCE [LARGE SCALE GENOMIC DNA]</scope>
    <source>
        <strain evidence="1 2">DSM 17904</strain>
    </source>
</reference>
<protein>
    <submittedName>
        <fullName evidence="1">Uncharacterized protein</fullName>
    </submittedName>
</protein>
<dbReference type="Proteomes" id="UP000222366">
    <property type="component" value="Unassembled WGS sequence"/>
</dbReference>
<gene>
    <name evidence="1" type="ORF">Xsto_04101</name>
</gene>
<accession>A0A2D0K5S4</accession>
<proteinExistence type="predicted"/>
<sequence>MAIIQYYVAYSKETIPDEVSENRRYELEADNNYSADDDDFEYCLQDCADDYYSNHDGWEGKWPLLFMLWIGDLYIGMFEVECEYEPVFSSSQVA</sequence>
<dbReference type="EMBL" id="NJAJ01000097">
    <property type="protein sequence ID" value="PHM58733.1"/>
    <property type="molecule type" value="Genomic_DNA"/>
</dbReference>